<evidence type="ECO:0000313" key="2">
    <source>
        <dbReference type="Proteomes" id="UP000254866"/>
    </source>
</evidence>
<dbReference type="RefSeq" id="XP_031866617.1">
    <property type="nucleotide sequence ID" value="XM_032017186.1"/>
</dbReference>
<evidence type="ECO:0000313" key="1">
    <source>
        <dbReference type="EMBL" id="RDL33124.1"/>
    </source>
</evidence>
<keyword evidence="2" id="KW-1185">Reference proteome</keyword>
<organism evidence="1 2">
    <name type="scientific">Venustampulla echinocandica</name>
    <dbReference type="NCBI Taxonomy" id="2656787"/>
    <lineage>
        <taxon>Eukaryota</taxon>
        <taxon>Fungi</taxon>
        <taxon>Dikarya</taxon>
        <taxon>Ascomycota</taxon>
        <taxon>Pezizomycotina</taxon>
        <taxon>Leotiomycetes</taxon>
        <taxon>Helotiales</taxon>
        <taxon>Pleuroascaceae</taxon>
        <taxon>Venustampulla</taxon>
    </lineage>
</organism>
<accession>A0A370TEK5</accession>
<sequence>MLVAPKKRQAATDYATKLEVASEYAKLKKFNKGESIEQFLQRWETTYAKAVKLKLSEIHEERPLFDLLLALRPIYPAFSVVHEHRVDQNIRDKSTLPDLYDMIEDFRRTPQSQNACVDSPTSARIVST</sequence>
<proteinExistence type="predicted"/>
<dbReference type="AlphaFoldDB" id="A0A370TEK5"/>
<protein>
    <submittedName>
        <fullName evidence="1">Uncharacterized protein</fullName>
    </submittedName>
</protein>
<dbReference type="GeneID" id="43601412"/>
<dbReference type="EMBL" id="NPIC01000009">
    <property type="protein sequence ID" value="RDL33124.1"/>
    <property type="molecule type" value="Genomic_DNA"/>
</dbReference>
<comment type="caution">
    <text evidence="1">The sequence shown here is derived from an EMBL/GenBank/DDBJ whole genome shotgun (WGS) entry which is preliminary data.</text>
</comment>
<gene>
    <name evidence="1" type="ORF">BP5553_08563</name>
</gene>
<name>A0A370TEK5_9HELO</name>
<dbReference type="Proteomes" id="UP000254866">
    <property type="component" value="Unassembled WGS sequence"/>
</dbReference>
<dbReference type="OrthoDB" id="3781185at2759"/>
<reference evidence="1 2" key="1">
    <citation type="journal article" date="2018" name="IMA Fungus">
        <title>IMA Genome-F 9: Draft genome sequence of Annulohypoxylon stygium, Aspergillus mulundensis, Berkeleyomyces basicola (syn. Thielaviopsis basicola), Ceratocystis smalleyi, two Cercospora beticola strains, Coleophoma cylindrospora, Fusarium fracticaudum, Phialophora cf. hyalina, and Morchella septimelata.</title>
        <authorList>
            <person name="Wingfield B.D."/>
            <person name="Bills G.F."/>
            <person name="Dong Y."/>
            <person name="Huang W."/>
            <person name="Nel W.J."/>
            <person name="Swalarsk-Parry B.S."/>
            <person name="Vaghefi N."/>
            <person name="Wilken P.M."/>
            <person name="An Z."/>
            <person name="de Beer Z.W."/>
            <person name="De Vos L."/>
            <person name="Chen L."/>
            <person name="Duong T.A."/>
            <person name="Gao Y."/>
            <person name="Hammerbacher A."/>
            <person name="Kikkert J.R."/>
            <person name="Li Y."/>
            <person name="Li H."/>
            <person name="Li K."/>
            <person name="Li Q."/>
            <person name="Liu X."/>
            <person name="Ma X."/>
            <person name="Naidoo K."/>
            <person name="Pethybridge S.J."/>
            <person name="Sun J."/>
            <person name="Steenkamp E.T."/>
            <person name="van der Nest M.A."/>
            <person name="van Wyk S."/>
            <person name="Wingfield M.J."/>
            <person name="Xiong C."/>
            <person name="Yue Q."/>
            <person name="Zhang X."/>
        </authorList>
    </citation>
    <scope>NUCLEOTIDE SEQUENCE [LARGE SCALE GENOMIC DNA]</scope>
    <source>
        <strain evidence="1 2">BP 5553</strain>
    </source>
</reference>